<keyword evidence="2" id="KW-1133">Transmembrane helix</keyword>
<protein>
    <submittedName>
        <fullName evidence="4">N-acetylmuramoyl-L-alanine amidase</fullName>
    </submittedName>
</protein>
<gene>
    <name evidence="4" type="ORF">EV214_11045</name>
</gene>
<keyword evidence="1" id="KW-0378">Hydrolase</keyword>
<dbReference type="PANTHER" id="PTHR30404:SF0">
    <property type="entry name" value="N-ACETYLMURAMOYL-L-ALANINE AMIDASE AMIC"/>
    <property type="match status" value="1"/>
</dbReference>
<organism evidence="4 5">
    <name type="scientific">Marinisporobacter balticus</name>
    <dbReference type="NCBI Taxonomy" id="2018667"/>
    <lineage>
        <taxon>Bacteria</taxon>
        <taxon>Bacillati</taxon>
        <taxon>Bacillota</taxon>
        <taxon>Clostridia</taxon>
        <taxon>Peptostreptococcales</taxon>
        <taxon>Thermotaleaceae</taxon>
        <taxon>Marinisporobacter</taxon>
    </lineage>
</organism>
<accession>A0A4R2KNC9</accession>
<feature type="domain" description="MurNAc-LAA" evidence="3">
    <location>
        <begin position="116"/>
        <end position="228"/>
    </location>
</feature>
<dbReference type="AlphaFoldDB" id="A0A4R2KNC9"/>
<dbReference type="OrthoDB" id="9806267at2"/>
<dbReference type="InterPro" id="IPR050695">
    <property type="entry name" value="N-acetylmuramoyl_amidase_3"/>
</dbReference>
<proteinExistence type="predicted"/>
<keyword evidence="2" id="KW-0472">Membrane</keyword>
<keyword evidence="2" id="KW-0812">Transmembrane</keyword>
<keyword evidence="5" id="KW-1185">Reference proteome</keyword>
<feature type="transmembrane region" description="Helical" evidence="2">
    <location>
        <begin position="12"/>
        <end position="32"/>
    </location>
</feature>
<evidence type="ECO:0000313" key="4">
    <source>
        <dbReference type="EMBL" id="TCO74974.1"/>
    </source>
</evidence>
<dbReference type="CDD" id="cd02696">
    <property type="entry name" value="MurNAc-LAA"/>
    <property type="match status" value="1"/>
</dbReference>
<dbReference type="SUPFAM" id="SSF53187">
    <property type="entry name" value="Zn-dependent exopeptidases"/>
    <property type="match status" value="1"/>
</dbReference>
<dbReference type="InterPro" id="IPR014234">
    <property type="entry name" value="Spore_CwlD"/>
</dbReference>
<sequence length="237" mass="27365">MRIFIVKKKWLYCVIFFMIFAVVGIFCVHKVLEVSKLKTLDKVIIIDAGHGGIDGGTVGENGSIESHVNLEIALKLRELLEQEGAIVLLTREDNVGLYSDTGTIRNKKNEDLKNRKKLREESNGDIFISIHMNSFQETKYYGAQTFYPKNSDESKRLAERIQEELIRVLDNDNKRVAKEKSDIYLLKTCSIPTVLVECGFLSNPMEEKLFQDPKYQEKVAWSMYIGILRYFQEKNKI</sequence>
<comment type="caution">
    <text evidence="4">The sequence shown here is derived from an EMBL/GenBank/DDBJ whole genome shotgun (WGS) entry which is preliminary data.</text>
</comment>
<evidence type="ECO:0000256" key="2">
    <source>
        <dbReference type="SAM" id="Phobius"/>
    </source>
</evidence>
<dbReference type="Proteomes" id="UP000294919">
    <property type="component" value="Unassembled WGS sequence"/>
</dbReference>
<evidence type="ECO:0000259" key="3">
    <source>
        <dbReference type="SMART" id="SM00646"/>
    </source>
</evidence>
<dbReference type="GO" id="GO:0030288">
    <property type="term" value="C:outer membrane-bounded periplasmic space"/>
    <property type="evidence" value="ECO:0007669"/>
    <property type="project" value="TreeGrafter"/>
</dbReference>
<dbReference type="EMBL" id="SLWV01000010">
    <property type="protein sequence ID" value="TCO74974.1"/>
    <property type="molecule type" value="Genomic_DNA"/>
</dbReference>
<evidence type="ECO:0000256" key="1">
    <source>
        <dbReference type="ARBA" id="ARBA00022801"/>
    </source>
</evidence>
<evidence type="ECO:0000313" key="5">
    <source>
        <dbReference type="Proteomes" id="UP000294919"/>
    </source>
</evidence>
<dbReference type="Gene3D" id="3.40.630.40">
    <property type="entry name" value="Zn-dependent exopeptidases"/>
    <property type="match status" value="1"/>
</dbReference>
<dbReference type="GO" id="GO:0008745">
    <property type="term" value="F:N-acetylmuramoyl-L-alanine amidase activity"/>
    <property type="evidence" value="ECO:0007669"/>
    <property type="project" value="InterPro"/>
</dbReference>
<dbReference type="InterPro" id="IPR002508">
    <property type="entry name" value="MurNAc-LAA_cat"/>
</dbReference>
<dbReference type="SMART" id="SM00646">
    <property type="entry name" value="Ami_3"/>
    <property type="match status" value="1"/>
</dbReference>
<reference evidence="4 5" key="1">
    <citation type="submission" date="2019-03" db="EMBL/GenBank/DDBJ databases">
        <title>Genomic Encyclopedia of Type Strains, Phase IV (KMG-IV): sequencing the most valuable type-strain genomes for metagenomic binning, comparative biology and taxonomic classification.</title>
        <authorList>
            <person name="Goeker M."/>
        </authorList>
    </citation>
    <scope>NUCLEOTIDE SEQUENCE [LARGE SCALE GENOMIC DNA]</scope>
    <source>
        <strain evidence="4 5">DSM 102940</strain>
    </source>
</reference>
<dbReference type="PANTHER" id="PTHR30404">
    <property type="entry name" value="N-ACETYLMURAMOYL-L-ALANINE AMIDASE"/>
    <property type="match status" value="1"/>
</dbReference>
<dbReference type="NCBIfam" id="TIGR02883">
    <property type="entry name" value="spore_cwlD"/>
    <property type="match status" value="1"/>
</dbReference>
<dbReference type="RefSeq" id="WP_132244829.1">
    <property type="nucleotide sequence ID" value="NZ_SLWV01000010.1"/>
</dbReference>
<name>A0A4R2KNC9_9FIRM</name>
<dbReference type="GO" id="GO:0009253">
    <property type="term" value="P:peptidoglycan catabolic process"/>
    <property type="evidence" value="ECO:0007669"/>
    <property type="project" value="InterPro"/>
</dbReference>
<dbReference type="Pfam" id="PF01520">
    <property type="entry name" value="Amidase_3"/>
    <property type="match status" value="1"/>
</dbReference>